<organism evidence="2 3">
    <name type="scientific">Rhodococcus antarcticus</name>
    <dbReference type="NCBI Taxonomy" id="2987751"/>
    <lineage>
        <taxon>Bacteria</taxon>
        <taxon>Bacillati</taxon>
        <taxon>Actinomycetota</taxon>
        <taxon>Actinomycetes</taxon>
        <taxon>Mycobacteriales</taxon>
        <taxon>Nocardiaceae</taxon>
        <taxon>Rhodococcus</taxon>
    </lineage>
</organism>
<dbReference type="PANTHER" id="PTHR42059:SF1">
    <property type="entry name" value="TNT DOMAIN-CONTAINING PROTEIN"/>
    <property type="match status" value="1"/>
</dbReference>
<proteinExistence type="predicted"/>
<dbReference type="EMBL" id="CP110615">
    <property type="protein sequence ID" value="UZJ25409.1"/>
    <property type="molecule type" value="Genomic_DNA"/>
</dbReference>
<dbReference type="InterPro" id="IPR025331">
    <property type="entry name" value="TNT"/>
</dbReference>
<dbReference type="Proteomes" id="UP001164965">
    <property type="component" value="Chromosome"/>
</dbReference>
<dbReference type="InterPro" id="IPR053024">
    <property type="entry name" value="Fungal_surface_NADase"/>
</dbReference>
<evidence type="ECO:0000313" key="2">
    <source>
        <dbReference type="EMBL" id="UZJ25409.1"/>
    </source>
</evidence>
<reference evidence="2" key="1">
    <citation type="submission" date="2022-10" db="EMBL/GenBank/DDBJ databases">
        <title>Rhodococcus sp.75.</title>
        <authorList>
            <person name="Sun M."/>
        </authorList>
    </citation>
    <scope>NUCLEOTIDE SEQUENCE</scope>
    <source>
        <strain evidence="2">75</strain>
    </source>
</reference>
<dbReference type="Pfam" id="PF14021">
    <property type="entry name" value="TNT"/>
    <property type="match status" value="1"/>
</dbReference>
<keyword evidence="3" id="KW-1185">Reference proteome</keyword>
<accession>A0ABY6P177</accession>
<dbReference type="PANTHER" id="PTHR42059">
    <property type="entry name" value="TNT DOMAIN-CONTAINING PROTEIN"/>
    <property type="match status" value="1"/>
</dbReference>
<feature type="domain" description="TNT" evidence="1">
    <location>
        <begin position="168"/>
        <end position="253"/>
    </location>
</feature>
<evidence type="ECO:0000313" key="3">
    <source>
        <dbReference type="Proteomes" id="UP001164965"/>
    </source>
</evidence>
<gene>
    <name evidence="2" type="ORF">RHODO2019_02710</name>
</gene>
<dbReference type="RefSeq" id="WP_265383514.1">
    <property type="nucleotide sequence ID" value="NZ_CP110615.1"/>
</dbReference>
<protein>
    <submittedName>
        <fullName evidence="2">TNT domain-containing protein</fullName>
    </submittedName>
</protein>
<evidence type="ECO:0000259" key="1">
    <source>
        <dbReference type="Pfam" id="PF14021"/>
    </source>
</evidence>
<name>A0ABY6P177_9NOCA</name>
<sequence length="255" mass="26902">MAQEVLVALVAQALVTACPQGWRGAQVVQRQVGSRVERELTVLTDDGPRPVPEPPELDDLLARLRAEGPLWFTARVRVAPPDRFSLDTDAGRPAMTGSPVDWRELASDTAVRTAEQRPAWVDTALAAALLAGAGSTPPAGPVVRAGGRVEPLPGEPPLSLLRSAQLVTLPVGTEVDRLGTGEGNVVWVARTPWPLRSLPPDHAERPYAAFALVRPVEALAGEAGAWFGQPGGGTAFVLPRSVDALVADGALRRLV</sequence>